<organism evidence="1">
    <name type="scientific">Ornithodoros brasiliensis</name>
    <name type="common">Mouro tick</name>
    <dbReference type="NCBI Taxonomy" id="888526"/>
    <lineage>
        <taxon>Eukaryota</taxon>
        <taxon>Metazoa</taxon>
        <taxon>Ecdysozoa</taxon>
        <taxon>Arthropoda</taxon>
        <taxon>Chelicerata</taxon>
        <taxon>Arachnida</taxon>
        <taxon>Acari</taxon>
        <taxon>Parasitiformes</taxon>
        <taxon>Ixodida</taxon>
        <taxon>Ixodoidea</taxon>
        <taxon>Argasidae</taxon>
        <taxon>Ornithodorinae</taxon>
        <taxon>Ornithodoros</taxon>
    </lineage>
</organism>
<reference evidence="1" key="1">
    <citation type="submission" date="2016-07" db="EMBL/GenBank/DDBJ databases">
        <title>Salivary Glands transcriptome analysis on engorged females of Ornithodoros brasiliensis (Acari:Argasidae).</title>
        <authorList>
            <person name="Simons S.M."/>
            <person name="Carvalho E."/>
            <person name="Junqueira-de-Azevedo I."/>
            <person name="Ho P.L."/>
            <person name="Giovanni D."/>
            <person name="Mendonca R."/>
            <person name="Onofrio V."/>
            <person name="Landulfo G."/>
            <person name="Ramirez D."/>
            <person name="Barros-Battesti D."/>
        </authorList>
    </citation>
    <scope>NUCLEOTIDE SEQUENCE</scope>
    <source>
        <strain evidence="1">Female</strain>
        <tissue evidence="1">Salivary gland</tissue>
    </source>
</reference>
<protein>
    <submittedName>
        <fullName evidence="1">Rna directed dna polymerase from mobile element jockey like</fullName>
    </submittedName>
</protein>
<dbReference type="AlphaFoldDB" id="A0A1D2AI35"/>
<sequence length="155" mass="17524">GLSPEPSLQMGNCNIHVKSEHKFLGLIFDQKLTFLPYLKHLKVKSIKSLNLLKVLSHRSWGADRDTLSKIYVSTVLSRLDYGCVVYGSARPSTLKILDPVHHHGLRLVLGAFRTSPVQSLYVESNQWSLEKRWFTSPPLMHSGSGVTRRILHTHA</sequence>
<dbReference type="EMBL" id="GETE01001019">
    <property type="protein sequence ID" value="JAT78818.1"/>
    <property type="molecule type" value="Transcribed_RNA"/>
</dbReference>
<feature type="non-terminal residue" evidence="1">
    <location>
        <position position="1"/>
    </location>
</feature>
<accession>A0A1D2AI35</accession>
<evidence type="ECO:0000313" key="1">
    <source>
        <dbReference type="EMBL" id="JAT78818.1"/>
    </source>
</evidence>
<name>A0A1D2AI35_ORNBR</name>
<proteinExistence type="predicted"/>